<feature type="non-terminal residue" evidence="2">
    <location>
        <position position="1"/>
    </location>
</feature>
<feature type="region of interest" description="Disordered" evidence="1">
    <location>
        <begin position="153"/>
        <end position="200"/>
    </location>
</feature>
<evidence type="ECO:0000256" key="1">
    <source>
        <dbReference type="SAM" id="MobiDB-lite"/>
    </source>
</evidence>
<dbReference type="OrthoDB" id="1752047at2759"/>
<name>A0A371F358_MUCPR</name>
<dbReference type="EMBL" id="QJKJ01010791">
    <property type="protein sequence ID" value="RDX72730.1"/>
    <property type="molecule type" value="Genomic_DNA"/>
</dbReference>
<organism evidence="2 3">
    <name type="scientific">Mucuna pruriens</name>
    <name type="common">Velvet bean</name>
    <name type="synonym">Dolichos pruriens</name>
    <dbReference type="NCBI Taxonomy" id="157652"/>
    <lineage>
        <taxon>Eukaryota</taxon>
        <taxon>Viridiplantae</taxon>
        <taxon>Streptophyta</taxon>
        <taxon>Embryophyta</taxon>
        <taxon>Tracheophyta</taxon>
        <taxon>Spermatophyta</taxon>
        <taxon>Magnoliopsida</taxon>
        <taxon>eudicotyledons</taxon>
        <taxon>Gunneridae</taxon>
        <taxon>Pentapetalae</taxon>
        <taxon>rosids</taxon>
        <taxon>fabids</taxon>
        <taxon>Fabales</taxon>
        <taxon>Fabaceae</taxon>
        <taxon>Papilionoideae</taxon>
        <taxon>50 kb inversion clade</taxon>
        <taxon>NPAAA clade</taxon>
        <taxon>indigoferoid/millettioid clade</taxon>
        <taxon>Phaseoleae</taxon>
        <taxon>Mucuna</taxon>
    </lineage>
</organism>
<protein>
    <submittedName>
        <fullName evidence="2">Uncharacterized protein</fullName>
    </submittedName>
</protein>
<keyword evidence="3" id="KW-1185">Reference proteome</keyword>
<feature type="compositionally biased region" description="Basic and acidic residues" evidence="1">
    <location>
        <begin position="156"/>
        <end position="165"/>
    </location>
</feature>
<evidence type="ECO:0000313" key="2">
    <source>
        <dbReference type="EMBL" id="RDX72730.1"/>
    </source>
</evidence>
<proteinExistence type="predicted"/>
<feature type="region of interest" description="Disordered" evidence="1">
    <location>
        <begin position="33"/>
        <end position="56"/>
    </location>
</feature>
<evidence type="ECO:0000313" key="3">
    <source>
        <dbReference type="Proteomes" id="UP000257109"/>
    </source>
</evidence>
<accession>A0A371F358</accession>
<dbReference type="AlphaFoldDB" id="A0A371F358"/>
<gene>
    <name evidence="2" type="ORF">CR513_47746</name>
</gene>
<comment type="caution">
    <text evidence="2">The sequence shown here is derived from an EMBL/GenBank/DDBJ whole genome shotgun (WGS) entry which is preliminary data.</text>
</comment>
<sequence length="226" mass="25653">MPITRHQASSSNIGDEDTLQQLLQVVTSLQEKSEEQTRLNAKAVRRHEEEERGHEEALRSIGKCELELREQLNTLKTVAKHSEPPPPHMIWGQPFSKQIDNMTISSQFREIMVDPFDDSQDLQAKWPKVADLFDIKQIKNESLKQYLAYFNSGERNPNDSKEGHSRTLGKTTTLARSQLSTGDKSWPLHPSKGNPDIDPKGSLSYALARCSPTYKATVEPVARRMM</sequence>
<feature type="compositionally biased region" description="Polar residues" evidence="1">
    <location>
        <begin position="168"/>
        <end position="183"/>
    </location>
</feature>
<feature type="compositionally biased region" description="Basic and acidic residues" evidence="1">
    <location>
        <begin position="46"/>
        <end position="56"/>
    </location>
</feature>
<dbReference type="Proteomes" id="UP000257109">
    <property type="component" value="Unassembled WGS sequence"/>
</dbReference>
<reference evidence="2" key="1">
    <citation type="submission" date="2018-05" db="EMBL/GenBank/DDBJ databases">
        <title>Draft genome of Mucuna pruriens seed.</title>
        <authorList>
            <person name="Nnadi N.E."/>
            <person name="Vos R."/>
            <person name="Hasami M.H."/>
            <person name="Devisetty U.K."/>
            <person name="Aguiy J.C."/>
        </authorList>
    </citation>
    <scope>NUCLEOTIDE SEQUENCE [LARGE SCALE GENOMIC DNA]</scope>
    <source>
        <strain evidence="2">JCA_2017</strain>
    </source>
</reference>